<evidence type="ECO:0000313" key="7">
    <source>
        <dbReference type="EMBL" id="CAB1130040.1"/>
    </source>
</evidence>
<sequence length="286" mass="29343">MRIPRLAPAALAAAGIAGLVAAGCGSQAAPKPKPKPHYSAQVTAGARLYVQYACVQCHGVRGAGNATLADGSPTGAPPLKGVPASMVAQYLGQGPVALHVVTASTANGAAVNNGSINMPYWDGVLSSSQVQDLAAYIAAGLPKVPGVPDHPPTATTGPEIYQAYACFACHGPYNTGRVVNPGATSPGDHYVPILGPNGKRFAKAVAAWDKPFKTRAANPGYFKYNPTITASSVTGKQFLEDKLLLGSIIHDGVAGGAPNALLMPAWGRFLSPTQLHVLLTYLRTGQ</sequence>
<evidence type="ECO:0000256" key="2">
    <source>
        <dbReference type="ARBA" id="ARBA00022723"/>
    </source>
</evidence>
<dbReference type="SUPFAM" id="SSF46626">
    <property type="entry name" value="Cytochrome c"/>
    <property type="match status" value="2"/>
</dbReference>
<dbReference type="GO" id="GO:0009055">
    <property type="term" value="F:electron transfer activity"/>
    <property type="evidence" value="ECO:0007669"/>
    <property type="project" value="InterPro"/>
</dbReference>
<evidence type="ECO:0000256" key="1">
    <source>
        <dbReference type="ARBA" id="ARBA00022617"/>
    </source>
</evidence>
<keyword evidence="2 4" id="KW-0479">Metal-binding</keyword>
<accession>A0A6F8ZJU9</accession>
<dbReference type="PROSITE" id="PS51257">
    <property type="entry name" value="PROKAR_LIPOPROTEIN"/>
    <property type="match status" value="1"/>
</dbReference>
<dbReference type="KEGG" id="hfv:R50_2548"/>
<feature type="domain" description="Cytochrome c" evidence="6">
    <location>
        <begin position="40"/>
        <end position="141"/>
    </location>
</feature>
<dbReference type="InterPro" id="IPR009056">
    <property type="entry name" value="Cyt_c-like_dom"/>
</dbReference>
<keyword evidence="3 4" id="KW-0408">Iron</keyword>
<dbReference type="PANTHER" id="PTHR33751:SF13">
    <property type="entry name" value="CYTOCHROME BC1 COMPLEX CYTOCHROME C SUBUNIT"/>
    <property type="match status" value="1"/>
</dbReference>
<dbReference type="PROSITE" id="PS51007">
    <property type="entry name" value="CYTC"/>
    <property type="match status" value="2"/>
</dbReference>
<dbReference type="Gene3D" id="1.10.760.10">
    <property type="entry name" value="Cytochrome c-like domain"/>
    <property type="match status" value="2"/>
</dbReference>
<keyword evidence="1 4" id="KW-0349">Heme</keyword>
<dbReference type="GO" id="GO:0020037">
    <property type="term" value="F:heme binding"/>
    <property type="evidence" value="ECO:0007669"/>
    <property type="project" value="InterPro"/>
</dbReference>
<organism evidence="7 8">
    <name type="scientific">Candidatus Hydrogenisulfobacillus filiaventi</name>
    <dbReference type="NCBI Taxonomy" id="2707344"/>
    <lineage>
        <taxon>Bacteria</taxon>
        <taxon>Bacillati</taxon>
        <taxon>Bacillota</taxon>
        <taxon>Clostridia</taxon>
        <taxon>Eubacteriales</taxon>
        <taxon>Clostridiales Family XVII. Incertae Sedis</taxon>
        <taxon>Candidatus Hydrogenisulfobacillus</taxon>
    </lineage>
</organism>
<evidence type="ECO:0000259" key="6">
    <source>
        <dbReference type="PROSITE" id="PS51007"/>
    </source>
</evidence>
<dbReference type="EMBL" id="LR778114">
    <property type="protein sequence ID" value="CAB1130040.1"/>
    <property type="molecule type" value="Genomic_DNA"/>
</dbReference>
<evidence type="ECO:0000256" key="4">
    <source>
        <dbReference type="PROSITE-ProRule" id="PRU00433"/>
    </source>
</evidence>
<reference evidence="7 8" key="1">
    <citation type="submission" date="2020-02" db="EMBL/GenBank/DDBJ databases">
        <authorList>
            <person name="Hogendoorn C."/>
        </authorList>
    </citation>
    <scope>NUCLEOTIDE SEQUENCE [LARGE SCALE GENOMIC DNA]</scope>
    <source>
        <strain evidence="7">R501</strain>
    </source>
</reference>
<protein>
    <recommendedName>
        <fullName evidence="6">Cytochrome c domain-containing protein</fullName>
    </recommendedName>
</protein>
<proteinExistence type="predicted"/>
<dbReference type="Pfam" id="PF00034">
    <property type="entry name" value="Cytochrom_C"/>
    <property type="match status" value="1"/>
</dbReference>
<feature type="signal peptide" evidence="5">
    <location>
        <begin position="1"/>
        <end position="28"/>
    </location>
</feature>
<feature type="domain" description="Cytochrome c" evidence="6">
    <location>
        <begin position="152"/>
        <end position="286"/>
    </location>
</feature>
<name>A0A6F8ZJU9_9FIRM</name>
<evidence type="ECO:0000313" key="8">
    <source>
        <dbReference type="Proteomes" id="UP000503399"/>
    </source>
</evidence>
<dbReference type="PANTHER" id="PTHR33751">
    <property type="entry name" value="CBB3-TYPE CYTOCHROME C OXIDASE SUBUNIT FIXP"/>
    <property type="match status" value="1"/>
</dbReference>
<keyword evidence="8" id="KW-1185">Reference proteome</keyword>
<dbReference type="InterPro" id="IPR050597">
    <property type="entry name" value="Cytochrome_c_Oxidase_Subunit"/>
</dbReference>
<gene>
    <name evidence="7" type="ORF">R50_2548</name>
</gene>
<keyword evidence="5" id="KW-0732">Signal</keyword>
<feature type="chain" id="PRO_5026049991" description="Cytochrome c domain-containing protein" evidence="5">
    <location>
        <begin position="29"/>
        <end position="286"/>
    </location>
</feature>
<evidence type="ECO:0000256" key="5">
    <source>
        <dbReference type="SAM" id="SignalP"/>
    </source>
</evidence>
<dbReference type="GO" id="GO:0046872">
    <property type="term" value="F:metal ion binding"/>
    <property type="evidence" value="ECO:0007669"/>
    <property type="project" value="UniProtKB-KW"/>
</dbReference>
<evidence type="ECO:0000256" key="3">
    <source>
        <dbReference type="ARBA" id="ARBA00023004"/>
    </source>
</evidence>
<dbReference type="AlphaFoldDB" id="A0A6F8ZJU9"/>
<dbReference type="Proteomes" id="UP000503399">
    <property type="component" value="Chromosome"/>
</dbReference>
<dbReference type="InterPro" id="IPR036909">
    <property type="entry name" value="Cyt_c-like_dom_sf"/>
</dbReference>